<gene>
    <name evidence="2" type="ORF">BKD89_03180</name>
</gene>
<dbReference type="OMA" id="GSYFKEP"/>
<dbReference type="AlphaFoldDB" id="A0A3G3IGL5"/>
<dbReference type="RefSeq" id="WP_015504535.1">
    <property type="nucleotide sequence ID" value="NZ_CAYARL010000028.1"/>
</dbReference>
<dbReference type="SUPFAM" id="SSF55298">
    <property type="entry name" value="YjgF-like"/>
    <property type="match status" value="1"/>
</dbReference>
<evidence type="ECO:0000313" key="3">
    <source>
        <dbReference type="Proteomes" id="UP000273278"/>
    </source>
</evidence>
<sequence length="125" mass="13364">MTDTVNTDKAPMAVGPYSQAIVAGNMVFTAGEIPVDPRTGEIPETIEKQTELALCNVWAVLKAAGVKEDGAVSVTVYLTDIEDFGKVNLVYAEHFRQPFPARSCVQVAALPKGVKIMVSAIGVRE</sequence>
<dbReference type="Pfam" id="PF01042">
    <property type="entry name" value="Ribonuc_L-PSP"/>
    <property type="match status" value="1"/>
</dbReference>
<dbReference type="PANTHER" id="PTHR11803">
    <property type="entry name" value="2-IMINOBUTANOATE/2-IMINOPROPANOATE DEAMINASE RIDA"/>
    <property type="match status" value="1"/>
</dbReference>
<name>A0A3G3IGL5_9ARCH</name>
<reference evidence="2 3" key="1">
    <citation type="submission" date="2016-10" db="EMBL/GenBank/DDBJ databases">
        <title>Complete genome of the TMA-utilizing, human hosted archaeon Methanomethylophilus alvus Gen. nov, sp. nov., strain Mx-05, derived from a pure culture.</title>
        <authorList>
            <person name="Brugere J.-F."/>
            <person name="Ben Hania W."/>
            <person name="Chaudhary P.P."/>
            <person name="Gaci N."/>
            <person name="Borrel G."/>
            <person name="Cao Van Tuat L."/>
            <person name="Fardeau M.-L."/>
            <person name="Harris H.M.B."/>
            <person name="O'Toole P.W."/>
            <person name="Ollivier B."/>
        </authorList>
    </citation>
    <scope>NUCLEOTIDE SEQUENCE [LARGE SCALE GENOMIC DNA]</scope>
    <source>
        <strain evidence="2 3">Mx-05</strain>
    </source>
</reference>
<dbReference type="EMBL" id="CP017686">
    <property type="protein sequence ID" value="AYQ54808.1"/>
    <property type="molecule type" value="Genomic_DNA"/>
</dbReference>
<dbReference type="Gene3D" id="3.30.1330.40">
    <property type="entry name" value="RutC-like"/>
    <property type="match status" value="1"/>
</dbReference>
<dbReference type="InterPro" id="IPR035959">
    <property type="entry name" value="RutC-like_sf"/>
</dbReference>
<dbReference type="GO" id="GO:0019239">
    <property type="term" value="F:deaminase activity"/>
    <property type="evidence" value="ECO:0007669"/>
    <property type="project" value="TreeGrafter"/>
</dbReference>
<dbReference type="GO" id="GO:0005829">
    <property type="term" value="C:cytosol"/>
    <property type="evidence" value="ECO:0007669"/>
    <property type="project" value="TreeGrafter"/>
</dbReference>
<accession>A0A3G3IGL5</accession>
<dbReference type="PANTHER" id="PTHR11803:SF58">
    <property type="entry name" value="PROTEIN HMF1-RELATED"/>
    <property type="match status" value="1"/>
</dbReference>
<dbReference type="NCBIfam" id="TIGR00004">
    <property type="entry name" value="Rid family detoxifying hydrolase"/>
    <property type="match status" value="1"/>
</dbReference>
<dbReference type="CDD" id="cd00448">
    <property type="entry name" value="YjgF_YER057c_UK114_family"/>
    <property type="match status" value="1"/>
</dbReference>
<dbReference type="FunFam" id="3.30.1330.40:FF:000001">
    <property type="entry name" value="L-PSP family endoribonuclease"/>
    <property type="match status" value="1"/>
</dbReference>
<dbReference type="GeneID" id="41321437"/>
<protein>
    <submittedName>
        <fullName evidence="2">Reactive intermediate/imine deaminase</fullName>
    </submittedName>
</protein>
<organism evidence="2 3">
    <name type="scientific">Methanomethylophilus alvi</name>
    <dbReference type="NCBI Taxonomy" id="1291540"/>
    <lineage>
        <taxon>Archaea</taxon>
        <taxon>Methanobacteriati</taxon>
        <taxon>Thermoplasmatota</taxon>
        <taxon>Thermoplasmata</taxon>
        <taxon>Methanomassiliicoccales</taxon>
        <taxon>Methanomethylophilaceae</taxon>
        <taxon>Methanomethylophilus</taxon>
    </lineage>
</organism>
<proteinExistence type="inferred from homology"/>
<dbReference type="Proteomes" id="UP000273278">
    <property type="component" value="Chromosome"/>
</dbReference>
<evidence type="ECO:0000313" key="2">
    <source>
        <dbReference type="EMBL" id="AYQ54808.1"/>
    </source>
</evidence>
<dbReference type="InterPro" id="IPR006175">
    <property type="entry name" value="YjgF/YER057c/UK114"/>
</dbReference>
<comment type="similarity">
    <text evidence="1">Belongs to the RutC family.</text>
</comment>
<evidence type="ECO:0000256" key="1">
    <source>
        <dbReference type="ARBA" id="ARBA00010552"/>
    </source>
</evidence>
<dbReference type="InterPro" id="IPR006056">
    <property type="entry name" value="RidA"/>
</dbReference>